<proteinExistence type="predicted"/>
<name>A0A0B7B2N3_9EUPU</name>
<dbReference type="EMBL" id="HACG01040424">
    <property type="protein sequence ID" value="CEK87289.1"/>
    <property type="molecule type" value="Transcribed_RNA"/>
</dbReference>
<evidence type="ECO:0000313" key="2">
    <source>
        <dbReference type="EMBL" id="CEK87293.1"/>
    </source>
</evidence>
<organism evidence="2">
    <name type="scientific">Arion vulgaris</name>
    <dbReference type="NCBI Taxonomy" id="1028688"/>
    <lineage>
        <taxon>Eukaryota</taxon>
        <taxon>Metazoa</taxon>
        <taxon>Spiralia</taxon>
        <taxon>Lophotrochozoa</taxon>
        <taxon>Mollusca</taxon>
        <taxon>Gastropoda</taxon>
        <taxon>Heterobranchia</taxon>
        <taxon>Euthyneura</taxon>
        <taxon>Panpulmonata</taxon>
        <taxon>Eupulmonata</taxon>
        <taxon>Stylommatophora</taxon>
        <taxon>Helicina</taxon>
        <taxon>Arionoidea</taxon>
        <taxon>Arionidae</taxon>
        <taxon>Arion</taxon>
    </lineage>
</organism>
<gene>
    <name evidence="2" type="primary">ORF158417</name>
    <name evidence="1" type="synonym">ORF158399</name>
</gene>
<dbReference type="AlphaFoldDB" id="A0A0B7B2N3"/>
<accession>A0A0B7B2N3</accession>
<protein>
    <submittedName>
        <fullName evidence="2">Uncharacterized protein</fullName>
    </submittedName>
</protein>
<dbReference type="EMBL" id="HACG01040428">
    <property type="protein sequence ID" value="CEK87293.1"/>
    <property type="molecule type" value="Transcribed_RNA"/>
</dbReference>
<reference evidence="2" key="1">
    <citation type="submission" date="2014-12" db="EMBL/GenBank/DDBJ databases">
        <title>Insight into the proteome of Arion vulgaris.</title>
        <authorList>
            <person name="Aradska J."/>
            <person name="Bulat T."/>
            <person name="Smidak R."/>
            <person name="Sarate P."/>
            <person name="Gangsoo J."/>
            <person name="Sialana F."/>
            <person name="Bilban M."/>
            <person name="Lubec G."/>
        </authorList>
    </citation>
    <scope>NUCLEOTIDE SEQUENCE</scope>
    <source>
        <tissue evidence="2">Skin</tissue>
    </source>
</reference>
<evidence type="ECO:0000313" key="1">
    <source>
        <dbReference type="EMBL" id="CEK87289.1"/>
    </source>
</evidence>
<sequence>MLMYSYHYVLEPLEKEARRTKCQIKGTFWSEVGSNCSYWIVLTDCATYSHCFVIRIDTRDGLTTI</sequence>